<reference evidence="2" key="1">
    <citation type="submission" date="2023-01" db="EMBL/GenBank/DDBJ databases">
        <authorList>
            <person name="Van Ghelder C."/>
            <person name="Rancurel C."/>
        </authorList>
    </citation>
    <scope>NUCLEOTIDE SEQUENCE</scope>
    <source>
        <strain evidence="2">CNCM I-4278</strain>
    </source>
</reference>
<dbReference type="AlphaFoldDB" id="A0A9W4XT77"/>
<feature type="compositionally biased region" description="Polar residues" evidence="1">
    <location>
        <begin position="84"/>
        <end position="98"/>
    </location>
</feature>
<proteinExistence type="predicted"/>
<feature type="compositionally biased region" description="Low complexity" evidence="1">
    <location>
        <begin position="6"/>
        <end position="16"/>
    </location>
</feature>
<feature type="region of interest" description="Disordered" evidence="1">
    <location>
        <begin position="1"/>
        <end position="212"/>
    </location>
</feature>
<dbReference type="EMBL" id="CAOQHR010000009">
    <property type="protein sequence ID" value="CAI6339770.1"/>
    <property type="molecule type" value="Genomic_DNA"/>
</dbReference>
<organism evidence="2 3">
    <name type="scientific">Periconia digitata</name>
    <dbReference type="NCBI Taxonomy" id="1303443"/>
    <lineage>
        <taxon>Eukaryota</taxon>
        <taxon>Fungi</taxon>
        <taxon>Dikarya</taxon>
        <taxon>Ascomycota</taxon>
        <taxon>Pezizomycotina</taxon>
        <taxon>Dothideomycetes</taxon>
        <taxon>Pleosporomycetidae</taxon>
        <taxon>Pleosporales</taxon>
        <taxon>Massarineae</taxon>
        <taxon>Periconiaceae</taxon>
        <taxon>Periconia</taxon>
    </lineage>
</organism>
<gene>
    <name evidence="2" type="ORF">PDIGIT_LOCUS12934</name>
</gene>
<dbReference type="OrthoDB" id="3921377at2759"/>
<evidence type="ECO:0000313" key="3">
    <source>
        <dbReference type="Proteomes" id="UP001152607"/>
    </source>
</evidence>
<feature type="compositionally biased region" description="Basic and acidic residues" evidence="1">
    <location>
        <begin position="187"/>
        <end position="202"/>
    </location>
</feature>
<feature type="compositionally biased region" description="Pro residues" evidence="1">
    <location>
        <begin position="57"/>
        <end position="70"/>
    </location>
</feature>
<evidence type="ECO:0000256" key="1">
    <source>
        <dbReference type="SAM" id="MobiDB-lite"/>
    </source>
</evidence>
<evidence type="ECO:0000313" key="2">
    <source>
        <dbReference type="EMBL" id="CAI6339770.1"/>
    </source>
</evidence>
<protein>
    <submittedName>
        <fullName evidence="2">Uncharacterized protein</fullName>
    </submittedName>
</protein>
<keyword evidence="3" id="KW-1185">Reference proteome</keyword>
<name>A0A9W4XT77_9PLEO</name>
<comment type="caution">
    <text evidence="2">The sequence shown here is derived from an EMBL/GenBank/DDBJ whole genome shotgun (WGS) entry which is preliminary data.</text>
</comment>
<sequence length="253" mass="28235">MESTKSRSASVSSSSTTKHHSNLAGLSAFGMTRPTPPQSPDNGLRPGKFARMGLPSSPRPSDPPLTPMSPPMSARSFGTIIDSEPSTPAYSPRSGSSWDESRLVLLSPVPPSPSTPAEPSWDMMVPIQKAPKKRPRRFSRKPSLARKSTSISEKEIETRTALSSHPARSSHLRSHSHKETYYPTSRDISEETTEKEKEGEEGKVDEEETTQLDRLALKMKALLRRKSDTDRRTEKKWGNLELQRMETSHWTEL</sequence>
<feature type="compositionally biased region" description="Basic residues" evidence="1">
    <location>
        <begin position="130"/>
        <end position="144"/>
    </location>
</feature>
<dbReference type="Proteomes" id="UP001152607">
    <property type="component" value="Unassembled WGS sequence"/>
</dbReference>
<accession>A0A9W4XT77</accession>